<feature type="region of interest" description="Disordered" evidence="1">
    <location>
        <begin position="1"/>
        <end position="73"/>
    </location>
</feature>
<feature type="compositionally biased region" description="Basic residues" evidence="1">
    <location>
        <begin position="45"/>
        <end position="60"/>
    </location>
</feature>
<accession>A0A9D4GL10</accession>
<evidence type="ECO:0000256" key="1">
    <source>
        <dbReference type="SAM" id="MobiDB-lite"/>
    </source>
</evidence>
<name>A0A9D4GL10_DREPO</name>
<dbReference type="Proteomes" id="UP000828390">
    <property type="component" value="Unassembled WGS sequence"/>
</dbReference>
<evidence type="ECO:0000313" key="2">
    <source>
        <dbReference type="EMBL" id="KAH3819331.1"/>
    </source>
</evidence>
<organism evidence="2 3">
    <name type="scientific">Dreissena polymorpha</name>
    <name type="common">Zebra mussel</name>
    <name type="synonym">Mytilus polymorpha</name>
    <dbReference type="NCBI Taxonomy" id="45954"/>
    <lineage>
        <taxon>Eukaryota</taxon>
        <taxon>Metazoa</taxon>
        <taxon>Spiralia</taxon>
        <taxon>Lophotrochozoa</taxon>
        <taxon>Mollusca</taxon>
        <taxon>Bivalvia</taxon>
        <taxon>Autobranchia</taxon>
        <taxon>Heteroconchia</taxon>
        <taxon>Euheterodonta</taxon>
        <taxon>Imparidentia</taxon>
        <taxon>Neoheterodontei</taxon>
        <taxon>Myida</taxon>
        <taxon>Dreissenoidea</taxon>
        <taxon>Dreissenidae</taxon>
        <taxon>Dreissena</taxon>
    </lineage>
</organism>
<comment type="caution">
    <text evidence="2">The sequence shown here is derived from an EMBL/GenBank/DDBJ whole genome shotgun (WGS) entry which is preliminary data.</text>
</comment>
<gene>
    <name evidence="2" type="ORF">DPMN_121064</name>
</gene>
<dbReference type="EMBL" id="JAIWYP010000005">
    <property type="protein sequence ID" value="KAH3819331.1"/>
    <property type="molecule type" value="Genomic_DNA"/>
</dbReference>
<sequence length="120" mass="13403">MGSGGSKAKTVKIKEIEDTTKSDKRRKSNLSNRESELPRTPEHRKPPKGIRRPSPHRHNRGSGSAPPAENFVPYEAEDLSLTGDWELEKSIDVGDLNLALTHLETFLTQHFSNLNISVMS</sequence>
<proteinExistence type="predicted"/>
<reference evidence="2" key="2">
    <citation type="submission" date="2020-11" db="EMBL/GenBank/DDBJ databases">
        <authorList>
            <person name="McCartney M.A."/>
            <person name="Auch B."/>
            <person name="Kono T."/>
            <person name="Mallez S."/>
            <person name="Becker A."/>
            <person name="Gohl D.M."/>
            <person name="Silverstein K.A.T."/>
            <person name="Koren S."/>
            <person name="Bechman K.B."/>
            <person name="Herman A."/>
            <person name="Abrahante J.E."/>
            <person name="Garbe J."/>
        </authorList>
    </citation>
    <scope>NUCLEOTIDE SEQUENCE</scope>
    <source>
        <strain evidence="2">Duluth1</strain>
        <tissue evidence="2">Whole animal</tissue>
    </source>
</reference>
<evidence type="ECO:0000313" key="3">
    <source>
        <dbReference type="Proteomes" id="UP000828390"/>
    </source>
</evidence>
<feature type="compositionally biased region" description="Basic and acidic residues" evidence="1">
    <location>
        <begin position="33"/>
        <end position="44"/>
    </location>
</feature>
<dbReference type="AlphaFoldDB" id="A0A9D4GL10"/>
<feature type="compositionally biased region" description="Basic and acidic residues" evidence="1">
    <location>
        <begin position="12"/>
        <end position="22"/>
    </location>
</feature>
<protein>
    <submittedName>
        <fullName evidence="2">Uncharacterized protein</fullName>
    </submittedName>
</protein>
<keyword evidence="3" id="KW-1185">Reference proteome</keyword>
<reference evidence="2" key="1">
    <citation type="journal article" date="2019" name="bioRxiv">
        <title>The Genome of the Zebra Mussel, Dreissena polymorpha: A Resource for Invasive Species Research.</title>
        <authorList>
            <person name="McCartney M.A."/>
            <person name="Auch B."/>
            <person name="Kono T."/>
            <person name="Mallez S."/>
            <person name="Zhang Y."/>
            <person name="Obille A."/>
            <person name="Becker A."/>
            <person name="Abrahante J.E."/>
            <person name="Garbe J."/>
            <person name="Badalamenti J.P."/>
            <person name="Herman A."/>
            <person name="Mangelson H."/>
            <person name="Liachko I."/>
            <person name="Sullivan S."/>
            <person name="Sone E.D."/>
            <person name="Koren S."/>
            <person name="Silverstein K.A.T."/>
            <person name="Beckman K.B."/>
            <person name="Gohl D.M."/>
        </authorList>
    </citation>
    <scope>NUCLEOTIDE SEQUENCE</scope>
    <source>
        <strain evidence="2">Duluth1</strain>
        <tissue evidence="2">Whole animal</tissue>
    </source>
</reference>